<organism evidence="2 3">
    <name type="scientific">Croceitalea marina</name>
    <dbReference type="NCBI Taxonomy" id="1775166"/>
    <lineage>
        <taxon>Bacteria</taxon>
        <taxon>Pseudomonadati</taxon>
        <taxon>Bacteroidota</taxon>
        <taxon>Flavobacteriia</taxon>
        <taxon>Flavobacteriales</taxon>
        <taxon>Flavobacteriaceae</taxon>
        <taxon>Croceitalea</taxon>
    </lineage>
</organism>
<dbReference type="RefSeq" id="WP_377767569.1">
    <property type="nucleotide sequence ID" value="NZ_JBHULB010000017.1"/>
</dbReference>
<evidence type="ECO:0000313" key="3">
    <source>
        <dbReference type="Proteomes" id="UP001597526"/>
    </source>
</evidence>
<protein>
    <recommendedName>
        <fullName evidence="4">Polysaccharide chain length determinant N-terminal domain-containing protein</fullName>
    </recommendedName>
</protein>
<gene>
    <name evidence="2" type="ORF">ACFSQJ_13880</name>
</gene>
<sequence length="328" mass="37636">MANNQANNSDEIDLGQLFQLIGKGFNKLFRAFLRLFLYLKKNALILLGLIVLGAAIGYGLNQIITKKLKTEVIVKPQMESKNYLYDVVDEIQANIEAENFSFFQEIGVEIEDLKGFEISIAPIDDGKKSSESEMKFLELLQSFENTEAVADIVRAELQNKSSFNHRITFFYKDAEKGKAFAGKVMTYINSNEYFDDIVEIYRENAESRIEENKSLLKQVDELISNYAKKMTQSDNISGTDRIVLDNEERMDITGLFNLKNSLIKDIESKKLELTERTEAIKVINFGKSQEVQKIIYEEITVFSPLILLGVFFIFSMIKYLNNKVRDIL</sequence>
<reference evidence="3" key="1">
    <citation type="journal article" date="2019" name="Int. J. Syst. Evol. Microbiol.">
        <title>The Global Catalogue of Microorganisms (GCM) 10K type strain sequencing project: providing services to taxonomists for standard genome sequencing and annotation.</title>
        <authorList>
            <consortium name="The Broad Institute Genomics Platform"/>
            <consortium name="The Broad Institute Genome Sequencing Center for Infectious Disease"/>
            <person name="Wu L."/>
            <person name="Ma J."/>
        </authorList>
    </citation>
    <scope>NUCLEOTIDE SEQUENCE [LARGE SCALE GENOMIC DNA]</scope>
    <source>
        <strain evidence="3">KCTC 52368</strain>
    </source>
</reference>
<comment type="caution">
    <text evidence="2">The sequence shown here is derived from an EMBL/GenBank/DDBJ whole genome shotgun (WGS) entry which is preliminary data.</text>
</comment>
<keyword evidence="1" id="KW-0472">Membrane</keyword>
<dbReference type="EMBL" id="JBHULB010000017">
    <property type="protein sequence ID" value="MFD2588030.1"/>
    <property type="molecule type" value="Genomic_DNA"/>
</dbReference>
<dbReference type="Proteomes" id="UP001597526">
    <property type="component" value="Unassembled WGS sequence"/>
</dbReference>
<feature type="transmembrane region" description="Helical" evidence="1">
    <location>
        <begin position="301"/>
        <end position="320"/>
    </location>
</feature>
<name>A0ABW5MZW8_9FLAO</name>
<proteinExistence type="predicted"/>
<evidence type="ECO:0000313" key="2">
    <source>
        <dbReference type="EMBL" id="MFD2588030.1"/>
    </source>
</evidence>
<accession>A0ABW5MZW8</accession>
<evidence type="ECO:0000256" key="1">
    <source>
        <dbReference type="SAM" id="Phobius"/>
    </source>
</evidence>
<keyword evidence="3" id="KW-1185">Reference proteome</keyword>
<keyword evidence="1" id="KW-0812">Transmembrane</keyword>
<feature type="transmembrane region" description="Helical" evidence="1">
    <location>
        <begin position="43"/>
        <end position="60"/>
    </location>
</feature>
<evidence type="ECO:0008006" key="4">
    <source>
        <dbReference type="Google" id="ProtNLM"/>
    </source>
</evidence>
<keyword evidence="1" id="KW-1133">Transmembrane helix</keyword>